<gene>
    <name evidence="2" type="ORF">B0F87_101219</name>
</gene>
<dbReference type="AlphaFoldDB" id="A0A2S6HK64"/>
<name>A0A2S6HK64_9GAMM</name>
<keyword evidence="1" id="KW-1133">Transmembrane helix</keyword>
<comment type="caution">
    <text evidence="2">The sequence shown here is derived from an EMBL/GenBank/DDBJ whole genome shotgun (WGS) entry which is preliminary data.</text>
</comment>
<dbReference type="Proteomes" id="UP000240010">
    <property type="component" value="Unassembled WGS sequence"/>
</dbReference>
<feature type="transmembrane region" description="Helical" evidence="1">
    <location>
        <begin position="6"/>
        <end position="23"/>
    </location>
</feature>
<evidence type="ECO:0000313" key="2">
    <source>
        <dbReference type="EMBL" id="PPK77837.1"/>
    </source>
</evidence>
<sequence length="35" mass="4193">MFNTIIMFLIATVFVALISYFAWDSYQDFKDHESK</sequence>
<reference evidence="2 3" key="1">
    <citation type="submission" date="2018-02" db="EMBL/GenBank/DDBJ databases">
        <title>Subsurface microbial communities from deep shales in Ohio and West Virginia, USA.</title>
        <authorList>
            <person name="Wrighton K."/>
        </authorList>
    </citation>
    <scope>NUCLEOTIDE SEQUENCE [LARGE SCALE GENOMIC DNA]</scope>
    <source>
        <strain evidence="2 3">OWC-DMM</strain>
    </source>
</reference>
<evidence type="ECO:0000313" key="3">
    <source>
        <dbReference type="Proteomes" id="UP000240010"/>
    </source>
</evidence>
<keyword evidence="1" id="KW-0472">Membrane</keyword>
<protein>
    <submittedName>
        <fullName evidence="2">Uncharacterized protein</fullName>
    </submittedName>
</protein>
<dbReference type="EMBL" id="PTIZ01000001">
    <property type="protein sequence ID" value="PPK77837.1"/>
    <property type="molecule type" value="Genomic_DNA"/>
</dbReference>
<evidence type="ECO:0000256" key="1">
    <source>
        <dbReference type="SAM" id="Phobius"/>
    </source>
</evidence>
<keyword evidence="1" id="KW-0812">Transmembrane</keyword>
<organism evidence="2 3">
    <name type="scientific">Methylobacter tundripaludum</name>
    <dbReference type="NCBI Taxonomy" id="173365"/>
    <lineage>
        <taxon>Bacteria</taxon>
        <taxon>Pseudomonadati</taxon>
        <taxon>Pseudomonadota</taxon>
        <taxon>Gammaproteobacteria</taxon>
        <taxon>Methylococcales</taxon>
        <taxon>Methylococcaceae</taxon>
        <taxon>Methylobacter</taxon>
    </lineage>
</organism>
<accession>A0A2S6HK64</accession>
<proteinExistence type="predicted"/>